<reference evidence="1" key="1">
    <citation type="submission" date="2019-02" db="EMBL/GenBank/DDBJ databases">
        <authorList>
            <person name="Gruber-Vodicka R. H."/>
            <person name="Seah K. B. B."/>
        </authorList>
    </citation>
    <scope>NUCLEOTIDE SEQUENCE</scope>
    <source>
        <strain evidence="1">BECK_S426</strain>
    </source>
</reference>
<sequence length="75" mass="8386">MTPKLKVTTLRHREVGWRATGSEPAVRRITNPIRWGAAASLRVHGEAWKIIFCVVVAVKTTKELHFMFGGGMLGR</sequence>
<protein>
    <submittedName>
        <fullName evidence="1">Uncharacterized protein</fullName>
    </submittedName>
</protein>
<organism evidence="1">
    <name type="scientific">Candidatus Kentrum sp. LPFa</name>
    <dbReference type="NCBI Taxonomy" id="2126335"/>
    <lineage>
        <taxon>Bacteria</taxon>
        <taxon>Pseudomonadati</taxon>
        <taxon>Pseudomonadota</taxon>
        <taxon>Gammaproteobacteria</taxon>
        <taxon>Candidatus Kentrum</taxon>
    </lineage>
</organism>
<dbReference type="EMBL" id="CAADFP010000752">
    <property type="protein sequence ID" value="VFK37054.1"/>
    <property type="molecule type" value="Genomic_DNA"/>
</dbReference>
<gene>
    <name evidence="1" type="ORF">BECKLPF1236C_GA0070990_107521</name>
</gene>
<dbReference type="AlphaFoldDB" id="A0A450Y685"/>
<evidence type="ECO:0000313" key="1">
    <source>
        <dbReference type="EMBL" id="VFK37054.1"/>
    </source>
</evidence>
<name>A0A450Y685_9GAMM</name>
<proteinExistence type="predicted"/>
<accession>A0A450Y685</accession>